<keyword evidence="3" id="KW-1185">Reference proteome</keyword>
<gene>
    <name evidence="2" type="ORF">NDU88_004138</name>
</gene>
<protein>
    <submittedName>
        <fullName evidence="2">Uncharacterized protein</fullName>
    </submittedName>
</protein>
<dbReference type="Proteomes" id="UP001066276">
    <property type="component" value="Chromosome 6"/>
</dbReference>
<reference evidence="2" key="1">
    <citation type="journal article" date="2022" name="bioRxiv">
        <title>Sequencing and chromosome-scale assembly of the giantPleurodeles waltlgenome.</title>
        <authorList>
            <person name="Brown T."/>
            <person name="Elewa A."/>
            <person name="Iarovenko S."/>
            <person name="Subramanian E."/>
            <person name="Araus A.J."/>
            <person name="Petzold A."/>
            <person name="Susuki M."/>
            <person name="Suzuki K.-i.T."/>
            <person name="Hayashi T."/>
            <person name="Toyoda A."/>
            <person name="Oliveira C."/>
            <person name="Osipova E."/>
            <person name="Leigh N.D."/>
            <person name="Simon A."/>
            <person name="Yun M.H."/>
        </authorList>
    </citation>
    <scope>NUCLEOTIDE SEQUENCE</scope>
    <source>
        <strain evidence="2">20211129_DDA</strain>
        <tissue evidence="2">Liver</tissue>
    </source>
</reference>
<evidence type="ECO:0000256" key="1">
    <source>
        <dbReference type="SAM" id="MobiDB-lite"/>
    </source>
</evidence>
<name>A0AAV7QDY7_PLEWA</name>
<comment type="caution">
    <text evidence="2">The sequence shown here is derived from an EMBL/GenBank/DDBJ whole genome shotgun (WGS) entry which is preliminary data.</text>
</comment>
<evidence type="ECO:0000313" key="2">
    <source>
        <dbReference type="EMBL" id="KAJ1137741.1"/>
    </source>
</evidence>
<proteinExistence type="predicted"/>
<organism evidence="2 3">
    <name type="scientific">Pleurodeles waltl</name>
    <name type="common">Iberian ribbed newt</name>
    <dbReference type="NCBI Taxonomy" id="8319"/>
    <lineage>
        <taxon>Eukaryota</taxon>
        <taxon>Metazoa</taxon>
        <taxon>Chordata</taxon>
        <taxon>Craniata</taxon>
        <taxon>Vertebrata</taxon>
        <taxon>Euteleostomi</taxon>
        <taxon>Amphibia</taxon>
        <taxon>Batrachia</taxon>
        <taxon>Caudata</taxon>
        <taxon>Salamandroidea</taxon>
        <taxon>Salamandridae</taxon>
        <taxon>Pleurodelinae</taxon>
        <taxon>Pleurodeles</taxon>
    </lineage>
</organism>
<sequence>MNASGREESDRVGFLPQRGQGSVVSALVPSQSLPHSGAESLVMSASRHEESGRGGLLPQRGQGSIVPALIPSQSVLRSRAESGSERLQVRRKRQGWLPAAKRMEGKGIDLTTLTTLKINELKSFCKERKILSGVSAKKEDLEKAVKAWKEAWKAQFL</sequence>
<evidence type="ECO:0000313" key="3">
    <source>
        <dbReference type="Proteomes" id="UP001066276"/>
    </source>
</evidence>
<dbReference type="AlphaFoldDB" id="A0AAV7QDY7"/>
<feature type="region of interest" description="Disordered" evidence="1">
    <location>
        <begin position="29"/>
        <end position="63"/>
    </location>
</feature>
<accession>A0AAV7QDY7</accession>
<dbReference type="EMBL" id="JANPWB010000010">
    <property type="protein sequence ID" value="KAJ1137741.1"/>
    <property type="molecule type" value="Genomic_DNA"/>
</dbReference>